<keyword evidence="1" id="KW-0812">Transmembrane</keyword>
<organism evidence="2 3">
    <name type="scientific">Trypanosoma cruzi Dm28c</name>
    <dbReference type="NCBI Taxonomy" id="1416333"/>
    <lineage>
        <taxon>Eukaryota</taxon>
        <taxon>Discoba</taxon>
        <taxon>Euglenozoa</taxon>
        <taxon>Kinetoplastea</taxon>
        <taxon>Metakinetoplastina</taxon>
        <taxon>Trypanosomatida</taxon>
        <taxon>Trypanosomatidae</taxon>
        <taxon>Trypanosoma</taxon>
        <taxon>Schizotrypanum</taxon>
    </lineage>
</organism>
<comment type="caution">
    <text evidence="2">The sequence shown here is derived from an EMBL/GenBank/DDBJ whole genome shotgun (WGS) entry which is preliminary data.</text>
</comment>
<dbReference type="EMBL" id="AYLP01001069">
    <property type="protein sequence ID" value="ESS55043.1"/>
    <property type="molecule type" value="Genomic_DNA"/>
</dbReference>
<evidence type="ECO:0000256" key="1">
    <source>
        <dbReference type="SAM" id="Phobius"/>
    </source>
</evidence>
<dbReference type="Proteomes" id="UP000017861">
    <property type="component" value="Unassembled WGS sequence"/>
</dbReference>
<dbReference type="AlphaFoldDB" id="V5ASK6"/>
<proteinExistence type="predicted"/>
<accession>V5ASK6</accession>
<name>V5ASK6_TRYCR</name>
<protein>
    <submittedName>
        <fullName evidence="2">Uncharacterized protein</fullName>
    </submittedName>
</protein>
<keyword evidence="1" id="KW-1133">Transmembrane helix</keyword>
<feature type="transmembrane region" description="Helical" evidence="1">
    <location>
        <begin position="90"/>
        <end position="118"/>
    </location>
</feature>
<dbReference type="VEuPathDB" id="TriTrypDB:TCDM_13508"/>
<evidence type="ECO:0000313" key="3">
    <source>
        <dbReference type="Proteomes" id="UP000017861"/>
    </source>
</evidence>
<gene>
    <name evidence="2" type="ORF">TCDM_13508</name>
</gene>
<sequence>MPCVPAQLLHSHTHRHAHDDGPVRLACCTHEEGPRRTARRGSRDVWACDEGLWGGAHISFLFCFLCGQGWQTPTAPHTQPHPAAVSLRFFFFFLFHALAVPSAFLSLLMIFFFAALTLPME</sequence>
<keyword evidence="1" id="KW-0472">Membrane</keyword>
<reference evidence="2 3" key="1">
    <citation type="journal article" date="2014" name="Genome Announc.">
        <title>Trypanosoma cruzi Clone Dm28c Draft Genome Sequence.</title>
        <authorList>
            <person name="Grisard E.C."/>
            <person name="Teixeira S.M."/>
            <person name="de Almeida L.G."/>
            <person name="Stoco P.H."/>
            <person name="Gerber A.L."/>
            <person name="Talavera-Lopez C."/>
            <person name="Lima O.C."/>
            <person name="Andersson B."/>
            <person name="de Vasconcelos A.T."/>
        </authorList>
    </citation>
    <scope>NUCLEOTIDE SEQUENCE [LARGE SCALE GENOMIC DNA]</scope>
    <source>
        <strain evidence="2 3">Dm28c</strain>
    </source>
</reference>
<evidence type="ECO:0000313" key="2">
    <source>
        <dbReference type="EMBL" id="ESS55043.1"/>
    </source>
</evidence>